<evidence type="ECO:0000313" key="2">
    <source>
        <dbReference type="Proteomes" id="UP001062846"/>
    </source>
</evidence>
<accession>A0ACC0PFI5</accession>
<organism evidence="1 2">
    <name type="scientific">Rhododendron molle</name>
    <name type="common">Chinese azalea</name>
    <name type="synonym">Azalea mollis</name>
    <dbReference type="NCBI Taxonomy" id="49168"/>
    <lineage>
        <taxon>Eukaryota</taxon>
        <taxon>Viridiplantae</taxon>
        <taxon>Streptophyta</taxon>
        <taxon>Embryophyta</taxon>
        <taxon>Tracheophyta</taxon>
        <taxon>Spermatophyta</taxon>
        <taxon>Magnoliopsida</taxon>
        <taxon>eudicotyledons</taxon>
        <taxon>Gunneridae</taxon>
        <taxon>Pentapetalae</taxon>
        <taxon>asterids</taxon>
        <taxon>Ericales</taxon>
        <taxon>Ericaceae</taxon>
        <taxon>Ericoideae</taxon>
        <taxon>Rhodoreae</taxon>
        <taxon>Rhododendron</taxon>
    </lineage>
</organism>
<dbReference type="Proteomes" id="UP001062846">
    <property type="component" value="Chromosome 3"/>
</dbReference>
<protein>
    <submittedName>
        <fullName evidence="1">Uncharacterized protein</fullName>
    </submittedName>
</protein>
<reference evidence="1" key="1">
    <citation type="submission" date="2022-02" db="EMBL/GenBank/DDBJ databases">
        <title>Plant Genome Project.</title>
        <authorList>
            <person name="Zhang R.-G."/>
        </authorList>
    </citation>
    <scope>NUCLEOTIDE SEQUENCE</scope>
    <source>
        <strain evidence="1">AT1</strain>
    </source>
</reference>
<dbReference type="EMBL" id="CM046390">
    <property type="protein sequence ID" value="KAI8564468.1"/>
    <property type="molecule type" value="Genomic_DNA"/>
</dbReference>
<evidence type="ECO:0000313" key="1">
    <source>
        <dbReference type="EMBL" id="KAI8564468.1"/>
    </source>
</evidence>
<gene>
    <name evidence="1" type="ORF">RHMOL_Rhmol03G0183900</name>
</gene>
<name>A0ACC0PFI5_RHOML</name>
<keyword evidence="2" id="KW-1185">Reference proteome</keyword>
<sequence>MNKENADAAETPGGGMSEEQRARISKKFRAAKALLSRKRPRHSTTSLHSPRTIGDTKKIETPAQVTGVKRFPLSEISTNTPSPASVKAVKLGEGECNNTSSYRGLWDCKIDSSLSSRTTCIALENEAVPYSFETPNRQLECTSSICSEGISVNRIGSFDDSLSERRTGVAVETWRGINSYIDPVRQLQFSASSKSSPASIVLDEDFDEAILEEIDALCEQKAVRKSESEGCSSDFQLEIQSAEGSCLEYKVNLSSVFPDLSKIEGISNSSEDPECEVGGGRIFNAAQNGNMPEEYVKYMDSLNDRQREAACGDISIPLMIVAGPGSGKTSTMVGRVLMLLNEGIGPSNILAMTFTTAAASEMRDRIGAVAGKATAKELMISTFHSFSLQLCRSHAEKLGRTPEFLIYGHGQQRRAIIEAIRLLENGKNMQNQDSRLLDEELKGVNSPEYFKDKSKKWQKFVAQAKASGKTAEDCRKEGDAVGAAVLQNYDDILRSCNALDYHDLICCSVKLLSDFPGVFKECQESWKAIVIDEFQDTSAMQYGLLQLLSSHKRITIVGDEDQSIFSFNGADVCGFDSFRKDFPNHKEVKLNKNYRSTRCIVEAASSLIKNNLKRCQLKNVLTDNSSGSKITVKECCNEDAQCAFVVDKILQISSEGSSAKCSFGNVAVLYRRQVSGKVFQTAFRNRKIPFNIHGVAFYRKKVVRAIIAMLQTTLPGCDDGPFRRIFKALLPFEKEEKKKVIGHIDKVSTVRRSSFISAARDIFTAKVSGTFKRFQQQPGPPFAVKSQDRVHPTVTTGGGTSVPDPENENINGTGKRRVLEQRKERKKEGEKGEKKKEEGGGEASERERDGGGGELRNQLTQGRKVLCTLDMISKLVRREQSISAVITSVANMIPQKYLLEQRAVLDNDGGKLLNEDNDIRPVLQYLLDDVSEFISTQFTAPEGAGVVLVEDKGCVYALKAFIDYLSERERENFCSRRHENKDSVSLTTIHQSKGLEWDTVFIVKVNESEIPLLHEFNGVAKENCTSIEEERRLLYVAMTRARKKLFILYVIMDSNWQVLQPSRFLKEIPDHLREIQGEVNSNDLQRKDQKLKKDTAKLTAGLSRGTELPEADLVPKDSVEIHAHEDSKESIESIEACHGNSFLKRFSVEERAVVSHLFHQWAKKPAFQDPRRLLDKVAFAIDERLRLKKSTHKDVMRELKSCLKCDEAFHYAQHVVMWVQIPADKRAHLMREKQEHFQKLRIENAMSSSSATPKQIAYLQSLGCTVVPSSRLHASRLIEQYKSL</sequence>
<proteinExistence type="predicted"/>
<comment type="caution">
    <text evidence="1">The sequence shown here is derived from an EMBL/GenBank/DDBJ whole genome shotgun (WGS) entry which is preliminary data.</text>
</comment>